<comment type="subcellular location">
    <subcellularLocation>
        <location evidence="3">Endoplasmic reticulum lumen</location>
    </subcellularLocation>
</comment>
<organism evidence="16 17">
    <name type="scientific">Drosophila erecta</name>
    <name type="common">Fruit fly</name>
    <dbReference type="NCBI Taxonomy" id="7220"/>
    <lineage>
        <taxon>Eukaryota</taxon>
        <taxon>Metazoa</taxon>
        <taxon>Ecdysozoa</taxon>
        <taxon>Arthropoda</taxon>
        <taxon>Hexapoda</taxon>
        <taxon>Insecta</taxon>
        <taxon>Pterygota</taxon>
        <taxon>Neoptera</taxon>
        <taxon>Endopterygota</taxon>
        <taxon>Diptera</taxon>
        <taxon>Brachycera</taxon>
        <taxon>Muscomorpha</taxon>
        <taxon>Ephydroidea</taxon>
        <taxon>Drosophilidae</taxon>
        <taxon>Drosophila</taxon>
        <taxon>Sophophora</taxon>
    </lineage>
</organism>
<protein>
    <recommendedName>
        <fullName evidence="5">procollagen-proline 4-dioxygenase</fullName>
        <ecNumber evidence="5">1.14.11.2</ecNumber>
    </recommendedName>
</protein>
<feature type="signal peptide" evidence="14">
    <location>
        <begin position="1"/>
        <end position="19"/>
    </location>
</feature>
<accession>B3P572</accession>
<evidence type="ECO:0000256" key="9">
    <source>
        <dbReference type="ARBA" id="ARBA00022964"/>
    </source>
</evidence>
<keyword evidence="13" id="KW-0802">TPR repeat</keyword>
<dbReference type="Pfam" id="PF13640">
    <property type="entry name" value="2OG-FeII_Oxy_3"/>
    <property type="match status" value="1"/>
</dbReference>
<evidence type="ECO:0000256" key="2">
    <source>
        <dbReference type="ARBA" id="ARBA00002035"/>
    </source>
</evidence>
<comment type="cofactor">
    <cofactor evidence="1">
        <name>L-ascorbate</name>
        <dbReference type="ChEBI" id="CHEBI:38290"/>
    </cofactor>
</comment>
<evidence type="ECO:0000256" key="14">
    <source>
        <dbReference type="SAM" id="SignalP"/>
    </source>
</evidence>
<proteinExistence type="inferred from homology"/>
<dbReference type="Gene3D" id="6.10.140.1460">
    <property type="match status" value="1"/>
</dbReference>
<dbReference type="FunFam" id="1.25.40.10:FF:001296">
    <property type="entry name" value="Prolyl-4-hydroxylase-alpha NE2"/>
    <property type="match status" value="1"/>
</dbReference>
<dbReference type="Gene3D" id="2.60.120.620">
    <property type="entry name" value="q2cbj1_9rhob like domain"/>
    <property type="match status" value="1"/>
</dbReference>
<keyword evidence="6" id="KW-0479">Metal-binding</keyword>
<dbReference type="InterPro" id="IPR006620">
    <property type="entry name" value="Pro_4_hyd_alph"/>
</dbReference>
<gene>
    <name evidence="16" type="primary">Dere\GG11927</name>
    <name evidence="16" type="ORF">Dere_GG11927</name>
</gene>
<dbReference type="GO" id="GO:0031418">
    <property type="term" value="F:L-ascorbic acid binding"/>
    <property type="evidence" value="ECO:0007669"/>
    <property type="project" value="UniProtKB-KW"/>
</dbReference>
<name>B3P572_DROER</name>
<evidence type="ECO:0000256" key="1">
    <source>
        <dbReference type="ARBA" id="ARBA00001961"/>
    </source>
</evidence>
<dbReference type="PhylomeDB" id="B3P572"/>
<feature type="domain" description="Fe2OG dioxygenase" evidence="15">
    <location>
        <begin position="406"/>
        <end position="512"/>
    </location>
</feature>
<dbReference type="InterPro" id="IPR013547">
    <property type="entry name" value="P4H_N"/>
</dbReference>
<evidence type="ECO:0000313" key="17">
    <source>
        <dbReference type="Proteomes" id="UP000008711"/>
    </source>
</evidence>
<dbReference type="AlphaFoldDB" id="B3P572"/>
<reference evidence="16 17" key="2">
    <citation type="journal article" date="2008" name="Bioinformatics">
        <title>Assembly reconciliation.</title>
        <authorList>
            <person name="Zimin A.V."/>
            <person name="Smith D.R."/>
            <person name="Sutton G."/>
            <person name="Yorke J.A."/>
        </authorList>
    </citation>
    <scope>NUCLEOTIDE SEQUENCE [LARGE SCALE GENOMIC DNA]</scope>
    <source>
        <strain evidence="16 17">TSC#14021-0224.01</strain>
    </source>
</reference>
<evidence type="ECO:0000256" key="11">
    <source>
        <dbReference type="ARBA" id="ARBA00023004"/>
    </source>
</evidence>
<dbReference type="EC" id="1.14.11.2" evidence="5"/>
<keyword evidence="8" id="KW-0847">Vitamin C</keyword>
<dbReference type="InterPro" id="IPR019734">
    <property type="entry name" value="TPR_rpt"/>
</dbReference>
<evidence type="ECO:0000256" key="12">
    <source>
        <dbReference type="ARBA" id="ARBA00023180"/>
    </source>
</evidence>
<keyword evidence="12" id="KW-0325">Glycoprotein</keyword>
<evidence type="ECO:0000256" key="5">
    <source>
        <dbReference type="ARBA" id="ARBA00012269"/>
    </source>
</evidence>
<dbReference type="InterPro" id="IPR045054">
    <property type="entry name" value="P4HA-like"/>
</dbReference>
<dbReference type="PANTHER" id="PTHR10869">
    <property type="entry name" value="PROLYL 4-HYDROXYLASE ALPHA SUBUNIT"/>
    <property type="match status" value="1"/>
</dbReference>
<evidence type="ECO:0000256" key="4">
    <source>
        <dbReference type="ARBA" id="ARBA00006511"/>
    </source>
</evidence>
<reference evidence="16 17" key="1">
    <citation type="journal article" date="2007" name="Nature">
        <title>Evolution of genes and genomes on the Drosophila phylogeny.</title>
        <authorList>
            <consortium name="Drosophila 12 Genomes Consortium"/>
            <person name="Clark A.G."/>
            <person name="Eisen M.B."/>
            <person name="Smith D.R."/>
            <person name="Bergman C.M."/>
            <person name="Oliver B."/>
            <person name="Markow T.A."/>
            <person name="Kaufman T.C."/>
            <person name="Kellis M."/>
            <person name="Gelbart W."/>
            <person name="Iyer V.N."/>
            <person name="Pollard D.A."/>
            <person name="Sackton T.B."/>
            <person name="Larracuente A.M."/>
            <person name="Singh N.D."/>
            <person name="Abad J.P."/>
            <person name="Abt D.N."/>
            <person name="Adryan B."/>
            <person name="Aguade M."/>
            <person name="Akashi H."/>
            <person name="Anderson W.W."/>
            <person name="Aquadro C.F."/>
            <person name="Ardell D.H."/>
            <person name="Arguello R."/>
            <person name="Artieri C.G."/>
            <person name="Barbash D.A."/>
            <person name="Barker D."/>
            <person name="Barsanti P."/>
            <person name="Batterham P."/>
            <person name="Batzoglou S."/>
            <person name="Begun D."/>
            <person name="Bhutkar A."/>
            <person name="Blanco E."/>
            <person name="Bosak S.A."/>
            <person name="Bradley R.K."/>
            <person name="Brand A.D."/>
            <person name="Brent M.R."/>
            <person name="Brooks A.N."/>
            <person name="Brown R.H."/>
            <person name="Butlin R.K."/>
            <person name="Caggese C."/>
            <person name="Calvi B.R."/>
            <person name="Bernardo de Carvalho A."/>
            <person name="Caspi A."/>
            <person name="Castrezana S."/>
            <person name="Celniker S.E."/>
            <person name="Chang J.L."/>
            <person name="Chapple C."/>
            <person name="Chatterji S."/>
            <person name="Chinwalla A."/>
            <person name="Civetta A."/>
            <person name="Clifton S.W."/>
            <person name="Comeron J.M."/>
            <person name="Costello J.C."/>
            <person name="Coyne J.A."/>
            <person name="Daub J."/>
            <person name="David R.G."/>
            <person name="Delcher A.L."/>
            <person name="Delehaunty K."/>
            <person name="Do C.B."/>
            <person name="Ebling H."/>
            <person name="Edwards K."/>
            <person name="Eickbush T."/>
            <person name="Evans J.D."/>
            <person name="Filipski A."/>
            <person name="Findeiss S."/>
            <person name="Freyhult E."/>
            <person name="Fulton L."/>
            <person name="Fulton R."/>
            <person name="Garcia A.C."/>
            <person name="Gardiner A."/>
            <person name="Garfield D.A."/>
            <person name="Garvin B.E."/>
            <person name="Gibson G."/>
            <person name="Gilbert D."/>
            <person name="Gnerre S."/>
            <person name="Godfrey J."/>
            <person name="Good R."/>
            <person name="Gotea V."/>
            <person name="Gravely B."/>
            <person name="Greenberg A.J."/>
            <person name="Griffiths-Jones S."/>
            <person name="Gross S."/>
            <person name="Guigo R."/>
            <person name="Gustafson E.A."/>
            <person name="Haerty W."/>
            <person name="Hahn M.W."/>
            <person name="Halligan D.L."/>
            <person name="Halpern A.L."/>
            <person name="Halter G.M."/>
            <person name="Han M.V."/>
            <person name="Heger A."/>
            <person name="Hillier L."/>
            <person name="Hinrichs A.S."/>
            <person name="Holmes I."/>
            <person name="Hoskins R.A."/>
            <person name="Hubisz M.J."/>
            <person name="Hultmark D."/>
            <person name="Huntley M.A."/>
            <person name="Jaffe D.B."/>
            <person name="Jagadeeshan S."/>
            <person name="Jeck W.R."/>
            <person name="Johnson J."/>
            <person name="Jones C.D."/>
            <person name="Jordan W.C."/>
            <person name="Karpen G.H."/>
            <person name="Kataoka E."/>
            <person name="Keightley P.D."/>
            <person name="Kheradpour P."/>
            <person name="Kirkness E.F."/>
            <person name="Koerich L.B."/>
            <person name="Kristiansen K."/>
            <person name="Kudrna D."/>
            <person name="Kulathinal R.J."/>
            <person name="Kumar S."/>
            <person name="Kwok R."/>
            <person name="Lander E."/>
            <person name="Langley C.H."/>
            <person name="Lapoint R."/>
            <person name="Lazzaro B.P."/>
            <person name="Lee S.J."/>
            <person name="Levesque L."/>
            <person name="Li R."/>
            <person name="Lin C.F."/>
            <person name="Lin M.F."/>
            <person name="Lindblad-Toh K."/>
            <person name="Llopart A."/>
            <person name="Long M."/>
            <person name="Low L."/>
            <person name="Lozovsky E."/>
            <person name="Lu J."/>
            <person name="Luo M."/>
            <person name="Machado C.A."/>
            <person name="Makalowski W."/>
            <person name="Marzo M."/>
            <person name="Matsuda M."/>
            <person name="Matzkin L."/>
            <person name="McAllister B."/>
            <person name="McBride C.S."/>
            <person name="McKernan B."/>
            <person name="McKernan K."/>
            <person name="Mendez-Lago M."/>
            <person name="Minx P."/>
            <person name="Mollenhauer M.U."/>
            <person name="Montooth K."/>
            <person name="Mount S.M."/>
            <person name="Mu X."/>
            <person name="Myers E."/>
            <person name="Negre B."/>
            <person name="Newfeld S."/>
            <person name="Nielsen R."/>
            <person name="Noor M.A."/>
            <person name="O'Grady P."/>
            <person name="Pachter L."/>
            <person name="Papaceit M."/>
            <person name="Parisi M.J."/>
            <person name="Parisi M."/>
            <person name="Parts L."/>
            <person name="Pedersen J.S."/>
            <person name="Pesole G."/>
            <person name="Phillippy A.M."/>
            <person name="Ponting C.P."/>
            <person name="Pop M."/>
            <person name="Porcelli D."/>
            <person name="Powell J.R."/>
            <person name="Prohaska S."/>
            <person name="Pruitt K."/>
            <person name="Puig M."/>
            <person name="Quesneville H."/>
            <person name="Ram K.R."/>
            <person name="Rand D."/>
            <person name="Rasmussen M.D."/>
            <person name="Reed L.K."/>
            <person name="Reenan R."/>
            <person name="Reily A."/>
            <person name="Remington K.A."/>
            <person name="Rieger T.T."/>
            <person name="Ritchie M.G."/>
            <person name="Robin C."/>
            <person name="Rogers Y.H."/>
            <person name="Rohde C."/>
            <person name="Rozas J."/>
            <person name="Rubenfield M.J."/>
            <person name="Ruiz A."/>
            <person name="Russo S."/>
            <person name="Salzberg S.L."/>
            <person name="Sanchez-Gracia A."/>
            <person name="Saranga D.J."/>
            <person name="Sato H."/>
            <person name="Schaeffer S.W."/>
            <person name="Schatz M.C."/>
            <person name="Schlenke T."/>
            <person name="Schwartz R."/>
            <person name="Segarra C."/>
            <person name="Singh R.S."/>
            <person name="Sirot L."/>
            <person name="Sirota M."/>
            <person name="Sisneros N.B."/>
            <person name="Smith C.D."/>
            <person name="Smith T.F."/>
            <person name="Spieth J."/>
            <person name="Stage D.E."/>
            <person name="Stark A."/>
            <person name="Stephan W."/>
            <person name="Strausberg R.L."/>
            <person name="Strempel S."/>
            <person name="Sturgill D."/>
            <person name="Sutton G."/>
            <person name="Sutton G.G."/>
            <person name="Tao W."/>
            <person name="Teichmann S."/>
            <person name="Tobari Y.N."/>
            <person name="Tomimura Y."/>
            <person name="Tsolas J.M."/>
            <person name="Valente V.L."/>
            <person name="Venter E."/>
            <person name="Venter J.C."/>
            <person name="Vicario S."/>
            <person name="Vieira F.G."/>
            <person name="Vilella A.J."/>
            <person name="Villasante A."/>
            <person name="Walenz B."/>
            <person name="Wang J."/>
            <person name="Wasserman M."/>
            <person name="Watts T."/>
            <person name="Wilson D."/>
            <person name="Wilson R.K."/>
            <person name="Wing R.A."/>
            <person name="Wolfner M.F."/>
            <person name="Wong A."/>
            <person name="Wong G.K."/>
            <person name="Wu C.I."/>
            <person name="Wu G."/>
            <person name="Yamamoto D."/>
            <person name="Yang H.P."/>
            <person name="Yang S.P."/>
            <person name="Yorke J.A."/>
            <person name="Yoshida K."/>
            <person name="Zdobnov E."/>
            <person name="Zhang P."/>
            <person name="Zhang Y."/>
            <person name="Zimin A.V."/>
            <person name="Baldwin J."/>
            <person name="Abdouelleil A."/>
            <person name="Abdulkadir J."/>
            <person name="Abebe A."/>
            <person name="Abera B."/>
            <person name="Abreu J."/>
            <person name="Acer S.C."/>
            <person name="Aftuck L."/>
            <person name="Alexander A."/>
            <person name="An P."/>
            <person name="Anderson E."/>
            <person name="Anderson S."/>
            <person name="Arachi H."/>
            <person name="Azer M."/>
            <person name="Bachantsang P."/>
            <person name="Barry A."/>
            <person name="Bayul T."/>
            <person name="Berlin A."/>
            <person name="Bessette D."/>
            <person name="Bloom T."/>
            <person name="Blye J."/>
            <person name="Boguslavskiy L."/>
            <person name="Bonnet C."/>
            <person name="Boukhgalter B."/>
            <person name="Bourzgui I."/>
            <person name="Brown A."/>
            <person name="Cahill P."/>
            <person name="Channer S."/>
            <person name="Cheshatsang Y."/>
            <person name="Chuda L."/>
            <person name="Citroen M."/>
            <person name="Collymore A."/>
            <person name="Cooke P."/>
            <person name="Costello M."/>
            <person name="D'Aco K."/>
            <person name="Daza R."/>
            <person name="De Haan G."/>
            <person name="DeGray S."/>
            <person name="DeMaso C."/>
            <person name="Dhargay N."/>
            <person name="Dooley K."/>
            <person name="Dooley E."/>
            <person name="Doricent M."/>
            <person name="Dorje P."/>
            <person name="Dorjee K."/>
            <person name="Dupes A."/>
            <person name="Elong R."/>
            <person name="Falk J."/>
            <person name="Farina A."/>
            <person name="Faro S."/>
            <person name="Ferguson D."/>
            <person name="Fisher S."/>
            <person name="Foley C.D."/>
            <person name="Franke A."/>
            <person name="Friedrich D."/>
            <person name="Gadbois L."/>
            <person name="Gearin G."/>
            <person name="Gearin C.R."/>
            <person name="Giannoukos G."/>
            <person name="Goode T."/>
            <person name="Graham J."/>
            <person name="Grandbois E."/>
            <person name="Grewal S."/>
            <person name="Gyaltsen K."/>
            <person name="Hafez N."/>
            <person name="Hagos B."/>
            <person name="Hall J."/>
            <person name="Henson C."/>
            <person name="Hollinger A."/>
            <person name="Honan T."/>
            <person name="Huard M.D."/>
            <person name="Hughes L."/>
            <person name="Hurhula B."/>
            <person name="Husby M.E."/>
            <person name="Kamat A."/>
            <person name="Kanga B."/>
            <person name="Kashin S."/>
            <person name="Khazanovich D."/>
            <person name="Kisner P."/>
            <person name="Lance K."/>
            <person name="Lara M."/>
            <person name="Lee W."/>
            <person name="Lennon N."/>
            <person name="Letendre F."/>
            <person name="LeVine R."/>
            <person name="Lipovsky A."/>
            <person name="Liu X."/>
            <person name="Liu J."/>
            <person name="Liu S."/>
            <person name="Lokyitsang T."/>
            <person name="Lokyitsang Y."/>
            <person name="Lubonja R."/>
            <person name="Lui A."/>
            <person name="MacDonald P."/>
            <person name="Magnisalis V."/>
            <person name="Maru K."/>
            <person name="Matthews C."/>
            <person name="McCusker W."/>
            <person name="McDonough S."/>
            <person name="Mehta T."/>
            <person name="Meldrim J."/>
            <person name="Meneus L."/>
            <person name="Mihai O."/>
            <person name="Mihalev A."/>
            <person name="Mihova T."/>
            <person name="Mittelman R."/>
            <person name="Mlenga V."/>
            <person name="Montmayeur A."/>
            <person name="Mulrain L."/>
            <person name="Navidi A."/>
            <person name="Naylor J."/>
            <person name="Negash T."/>
            <person name="Nguyen T."/>
            <person name="Nguyen N."/>
            <person name="Nicol R."/>
            <person name="Norbu C."/>
            <person name="Norbu N."/>
            <person name="Novod N."/>
            <person name="O'Neill B."/>
            <person name="Osman S."/>
            <person name="Markiewicz E."/>
            <person name="Oyono O.L."/>
            <person name="Patti C."/>
            <person name="Phunkhang P."/>
            <person name="Pierre F."/>
            <person name="Priest M."/>
            <person name="Raghuraman S."/>
            <person name="Rege F."/>
            <person name="Reyes R."/>
            <person name="Rise C."/>
            <person name="Rogov P."/>
            <person name="Ross K."/>
            <person name="Ryan E."/>
            <person name="Settipalli S."/>
            <person name="Shea T."/>
            <person name="Sherpa N."/>
            <person name="Shi L."/>
            <person name="Shih D."/>
            <person name="Sparrow T."/>
            <person name="Spaulding J."/>
            <person name="Stalker J."/>
            <person name="Stange-Thomann N."/>
            <person name="Stavropoulos S."/>
            <person name="Stone C."/>
            <person name="Strader C."/>
            <person name="Tesfaye S."/>
            <person name="Thomson T."/>
            <person name="Thoulutsang Y."/>
            <person name="Thoulutsang D."/>
            <person name="Topham K."/>
            <person name="Topping I."/>
            <person name="Tsamla T."/>
            <person name="Vassiliev H."/>
            <person name="Vo A."/>
            <person name="Wangchuk T."/>
            <person name="Wangdi T."/>
            <person name="Weiand M."/>
            <person name="Wilkinson J."/>
            <person name="Wilson A."/>
            <person name="Yadav S."/>
            <person name="Young G."/>
            <person name="Yu Q."/>
            <person name="Zembek L."/>
            <person name="Zhong D."/>
            <person name="Zimmer A."/>
            <person name="Zwirko Z."/>
            <person name="Jaffe D.B."/>
            <person name="Alvarez P."/>
            <person name="Brockman W."/>
            <person name="Butler J."/>
            <person name="Chin C."/>
            <person name="Gnerre S."/>
            <person name="Grabherr M."/>
            <person name="Kleber M."/>
            <person name="Mauceli E."/>
            <person name="MacCallum I."/>
        </authorList>
    </citation>
    <scope>NUCLEOTIDE SEQUENCE [LARGE SCALE GENOMIC DNA]</scope>
    <source>
        <strain evidence="16 17">TSC#14021-0224.01</strain>
    </source>
</reference>
<dbReference type="GO" id="GO:0004656">
    <property type="term" value="F:procollagen-proline 4-dioxygenase activity"/>
    <property type="evidence" value="ECO:0007669"/>
    <property type="project" value="UniProtKB-EC"/>
</dbReference>
<sequence length="539" mass="60996">MPIFVHLFVLISCLSPGMGENNDTQPRFARSVVNMDDLLNLEDDLVTNLEGFAQKLSQKARTVRWGIQLMREQLERIKEDKSLEFLDSFKSYSLIRHMQADWLMWKQYLEQPVILDQLNYNGSENLKMPLELDLLDAAEAIRRMQATYGLLSNDIAKGLLDGVQYNSTLAPIDCLAMGHHLMNQSRWTMAEQWILAAIEAQERKGPRTEMMLLSGPSKSELYRTLAKVRIGKRNAEGALKAYRAALKHSPPDPEIFQEYQHLKWGVLTSSAGEPIAEEPNDDIEEMELPPCCSGRCEGPRKLKRLYCVYNCATAAFLRLAPIKTEILSIDPFVVLLHDMVSPKEAALIRSSSKSTIFPSETVNAANDFVVSKFRTSKSVWLDRDANEATVKLTQRLADATGLDVKHSEHFQVINYGIGGVFESHFDTTLEDTNRFVGGFIDRIATTLFYLNDVPQGGATHFPGLNITVFPRLGAALFWYNLDTQGMLQVRTMHTGCPVIVGSKWVVSKWIDDKGQEFRRPCIRSRSDSKYLPSIERIIL</sequence>
<comment type="similarity">
    <text evidence="4">Belongs to the P4HA family.</text>
</comment>
<dbReference type="SMART" id="SM00702">
    <property type="entry name" value="P4Hc"/>
    <property type="match status" value="1"/>
</dbReference>
<keyword evidence="7" id="KW-0256">Endoplasmic reticulum</keyword>
<dbReference type="PROSITE" id="PS51471">
    <property type="entry name" value="FE2OG_OXY"/>
    <property type="match status" value="1"/>
</dbReference>
<keyword evidence="14" id="KW-0732">Signal</keyword>
<evidence type="ECO:0000256" key="3">
    <source>
        <dbReference type="ARBA" id="ARBA00004319"/>
    </source>
</evidence>
<feature type="chain" id="PRO_5002793305" description="procollagen-proline 4-dioxygenase" evidence="14">
    <location>
        <begin position="20"/>
        <end position="539"/>
    </location>
</feature>
<dbReference type="InterPro" id="IPR011990">
    <property type="entry name" value="TPR-like_helical_dom_sf"/>
</dbReference>
<dbReference type="Proteomes" id="UP000008711">
    <property type="component" value="Unassembled WGS sequence"/>
</dbReference>
<dbReference type="EMBL" id="CH954182">
    <property type="protein sequence ID" value="EDV53055.1"/>
    <property type="molecule type" value="Genomic_DNA"/>
</dbReference>
<keyword evidence="11" id="KW-0408">Iron</keyword>
<dbReference type="OMA" id="APIDCLA"/>
<evidence type="ECO:0000256" key="7">
    <source>
        <dbReference type="ARBA" id="ARBA00022824"/>
    </source>
</evidence>
<dbReference type="PANTHER" id="PTHR10869:SF244">
    <property type="entry name" value="PROLYL 4-HYDROXYLASE SUBUNIT ALPHA-2"/>
    <property type="match status" value="1"/>
</dbReference>
<keyword evidence="17" id="KW-1185">Reference proteome</keyword>
<dbReference type="PROSITE" id="PS50005">
    <property type="entry name" value="TPR"/>
    <property type="match status" value="1"/>
</dbReference>
<dbReference type="FunFam" id="2.60.120.620:FF:000011">
    <property type="entry name" value="Prolyl alpha subunit"/>
    <property type="match status" value="1"/>
</dbReference>
<dbReference type="HOGENOM" id="CLU_024155_1_1_1"/>
<evidence type="ECO:0000259" key="15">
    <source>
        <dbReference type="PROSITE" id="PS51471"/>
    </source>
</evidence>
<evidence type="ECO:0000256" key="10">
    <source>
        <dbReference type="ARBA" id="ARBA00023002"/>
    </source>
</evidence>
<feature type="repeat" description="TPR" evidence="13">
    <location>
        <begin position="219"/>
        <end position="252"/>
    </location>
</feature>
<dbReference type="SUPFAM" id="SSF48452">
    <property type="entry name" value="TPR-like"/>
    <property type="match status" value="1"/>
</dbReference>
<dbReference type="InterPro" id="IPR005123">
    <property type="entry name" value="Oxoglu/Fe-dep_dioxygenase_dom"/>
</dbReference>
<dbReference type="GO" id="GO:0005506">
    <property type="term" value="F:iron ion binding"/>
    <property type="evidence" value="ECO:0007669"/>
    <property type="project" value="InterPro"/>
</dbReference>
<dbReference type="KEGG" id="der:6555229"/>
<evidence type="ECO:0000313" key="16">
    <source>
        <dbReference type="EMBL" id="EDV53055.1"/>
    </source>
</evidence>
<dbReference type="Pfam" id="PF08336">
    <property type="entry name" value="P4Ha_N"/>
    <property type="match status" value="1"/>
</dbReference>
<dbReference type="Gene3D" id="1.25.40.10">
    <property type="entry name" value="Tetratricopeptide repeat domain"/>
    <property type="match status" value="1"/>
</dbReference>
<dbReference type="InterPro" id="IPR044862">
    <property type="entry name" value="Pro_4_hyd_alph_FE2OG_OXY"/>
</dbReference>
<keyword evidence="9" id="KW-0223">Dioxygenase</keyword>
<dbReference type="eggNOG" id="KOG1591">
    <property type="taxonomic scope" value="Eukaryota"/>
</dbReference>
<evidence type="ECO:0000256" key="8">
    <source>
        <dbReference type="ARBA" id="ARBA00022896"/>
    </source>
</evidence>
<keyword evidence="10" id="KW-0560">Oxidoreductase</keyword>
<evidence type="ECO:0000256" key="6">
    <source>
        <dbReference type="ARBA" id="ARBA00022723"/>
    </source>
</evidence>
<dbReference type="GO" id="GO:0005788">
    <property type="term" value="C:endoplasmic reticulum lumen"/>
    <property type="evidence" value="ECO:0007669"/>
    <property type="project" value="UniProtKB-SubCell"/>
</dbReference>
<evidence type="ECO:0000256" key="13">
    <source>
        <dbReference type="PROSITE-ProRule" id="PRU00339"/>
    </source>
</evidence>
<comment type="function">
    <text evidence="2">Catalyzes the post-translational formation of 4-hydroxyproline in -Xaa-Pro-Gly- sequences in collagens and other proteins.</text>
</comment>
<dbReference type="OrthoDB" id="420380at2759"/>